<gene>
    <name evidence="1" type="ORF">BV22DRAFT_440509</name>
</gene>
<reference evidence="1" key="1">
    <citation type="journal article" date="2021" name="New Phytol.">
        <title>Evolutionary innovations through gain and loss of genes in the ectomycorrhizal Boletales.</title>
        <authorList>
            <person name="Wu G."/>
            <person name="Miyauchi S."/>
            <person name="Morin E."/>
            <person name="Kuo A."/>
            <person name="Drula E."/>
            <person name="Varga T."/>
            <person name="Kohler A."/>
            <person name="Feng B."/>
            <person name="Cao Y."/>
            <person name="Lipzen A."/>
            <person name="Daum C."/>
            <person name="Hundley H."/>
            <person name="Pangilinan J."/>
            <person name="Johnson J."/>
            <person name="Barry K."/>
            <person name="LaButti K."/>
            <person name="Ng V."/>
            <person name="Ahrendt S."/>
            <person name="Min B."/>
            <person name="Choi I.G."/>
            <person name="Park H."/>
            <person name="Plett J.M."/>
            <person name="Magnuson J."/>
            <person name="Spatafora J.W."/>
            <person name="Nagy L.G."/>
            <person name="Henrissat B."/>
            <person name="Grigoriev I.V."/>
            <person name="Yang Z.L."/>
            <person name="Xu J."/>
            <person name="Martin F.M."/>
        </authorList>
    </citation>
    <scope>NUCLEOTIDE SEQUENCE</scope>
    <source>
        <strain evidence="1">KUC20120723A-06</strain>
    </source>
</reference>
<proteinExistence type="predicted"/>
<accession>A0ACB8BIK4</accession>
<organism evidence="1 2">
    <name type="scientific">Leucogyrophana mollusca</name>
    <dbReference type="NCBI Taxonomy" id="85980"/>
    <lineage>
        <taxon>Eukaryota</taxon>
        <taxon>Fungi</taxon>
        <taxon>Dikarya</taxon>
        <taxon>Basidiomycota</taxon>
        <taxon>Agaricomycotina</taxon>
        <taxon>Agaricomycetes</taxon>
        <taxon>Agaricomycetidae</taxon>
        <taxon>Boletales</taxon>
        <taxon>Boletales incertae sedis</taxon>
        <taxon>Leucogyrophana</taxon>
    </lineage>
</organism>
<evidence type="ECO:0000313" key="1">
    <source>
        <dbReference type="EMBL" id="KAH7925404.1"/>
    </source>
</evidence>
<comment type="caution">
    <text evidence="1">The sequence shown here is derived from an EMBL/GenBank/DDBJ whole genome shotgun (WGS) entry which is preliminary data.</text>
</comment>
<evidence type="ECO:0000313" key="2">
    <source>
        <dbReference type="Proteomes" id="UP000790709"/>
    </source>
</evidence>
<keyword evidence="2" id="KW-1185">Reference proteome</keyword>
<dbReference type="EMBL" id="MU266403">
    <property type="protein sequence ID" value="KAH7925404.1"/>
    <property type="molecule type" value="Genomic_DNA"/>
</dbReference>
<protein>
    <submittedName>
        <fullName evidence="1">Uncharacterized protein</fullName>
    </submittedName>
</protein>
<sequence>MALPAKILLLGQTGAGKSTFINAAAGQNVTAVGHGIIVTLIDTPGFNDSNWKDDTETLTRIVNSLTDGGIEPTGIIYLHEITLCRNDLDIQGSLMGPIHLSNPSAVRNVVLTTTKWGKNASDEFERRQKELNRQWKTMLDKGSQTSRFANSTPSAWEVIDLLPQPGSSSQIRAELVRVLQALPQQQPQNSPGGFFSHLFGKFKPNRR</sequence>
<dbReference type="Proteomes" id="UP000790709">
    <property type="component" value="Unassembled WGS sequence"/>
</dbReference>
<name>A0ACB8BIK4_9AGAM</name>